<evidence type="ECO:0000259" key="9">
    <source>
        <dbReference type="Pfam" id="PF21082"/>
    </source>
</evidence>
<feature type="transmembrane region" description="Helical" evidence="7">
    <location>
        <begin position="6"/>
        <end position="32"/>
    </location>
</feature>
<evidence type="ECO:0000256" key="5">
    <source>
        <dbReference type="ARBA" id="ARBA00022989"/>
    </source>
</evidence>
<dbReference type="InterPro" id="IPR006685">
    <property type="entry name" value="MscS_channel_2nd"/>
</dbReference>
<dbReference type="Pfam" id="PF00924">
    <property type="entry name" value="MS_channel_2nd"/>
    <property type="match status" value="1"/>
</dbReference>
<dbReference type="Pfam" id="PF21082">
    <property type="entry name" value="MS_channel_3rd"/>
    <property type="match status" value="1"/>
</dbReference>
<dbReference type="Gene3D" id="3.30.70.100">
    <property type="match status" value="1"/>
</dbReference>
<sequence>MNIVIILVEVGFVVFIFSLFNWLIGITCKQIVKISWLNERTEKIATLRRNISRFLIFLCVVLCLLLIGVNGVVIYRGDNVKEFQLNLIQSIPTEFWVNLVTASLKTVSLLMLVNWSIPLLHRAIDWVCVVAQKFDQIKANDDSTEAFFRVLKRIITNSIWILSAILCSQFLYFPEVVEKYLYIALKIYIIVSVGLLIVKAVSTIIDTLDALSLKYSNSNNLLRFYEHFRHLIPLFKKCLEYVLYISMVTLIVPQIEFIAWISVYTSIIIQIIGIFFLSNVLIEVANFILEEFYIRISDLNDLQKQRRMTLIPLMRSFVKYLIYFSAGVTVLKLIGIDATPILAGAGIVSIAIGFGAQNLINDVVCGFFILFENYYLVGDYVEAGKIEERCVEGIVEAIELRTTHIRHPDGQLQIIRNGDIGSIINYSKQYIYAKVEVGVSYNSNLDRVYKVIERVGQQLKDDYQDVLEATQVAGLEKFGEHNLLLLTRTKVKPGKHLHIQRVLRKILKETFSQEEIEIYGFSKDR</sequence>
<feature type="transmembrane region" description="Helical" evidence="7">
    <location>
        <begin position="95"/>
        <end position="113"/>
    </location>
</feature>
<feature type="transmembrane region" description="Helical" evidence="7">
    <location>
        <begin position="341"/>
        <end position="360"/>
    </location>
</feature>
<feature type="transmembrane region" description="Helical" evidence="7">
    <location>
        <begin position="53"/>
        <end position="75"/>
    </location>
</feature>
<dbReference type="EMBL" id="ANNX02000052">
    <property type="protein sequence ID" value="KYC35295.1"/>
    <property type="molecule type" value="Genomic_DNA"/>
</dbReference>
<feature type="domain" description="Mechanosensitive ion channel transmembrane helices 2/3" evidence="10">
    <location>
        <begin position="318"/>
        <end position="357"/>
    </location>
</feature>
<protein>
    <submittedName>
        <fullName evidence="11">Mechanosensitive ion channel protein MscS</fullName>
    </submittedName>
</protein>
<keyword evidence="12" id="KW-1185">Reference proteome</keyword>
<comment type="caution">
    <text evidence="11">The sequence shown here is derived from an EMBL/GenBank/DDBJ whole genome shotgun (WGS) entry which is preliminary data.</text>
</comment>
<dbReference type="GO" id="GO:0008381">
    <property type="term" value="F:mechanosensitive monoatomic ion channel activity"/>
    <property type="evidence" value="ECO:0007669"/>
    <property type="project" value="InterPro"/>
</dbReference>
<dbReference type="RefSeq" id="WP_017745377.1">
    <property type="nucleotide sequence ID" value="NZ_KQ976354.1"/>
</dbReference>
<dbReference type="PANTHER" id="PTHR30460:SF0">
    <property type="entry name" value="MODERATE CONDUCTANCE MECHANOSENSITIVE CHANNEL YBIO"/>
    <property type="match status" value="1"/>
</dbReference>
<keyword evidence="5 7" id="KW-1133">Transmembrane helix</keyword>
<comment type="similarity">
    <text evidence="2">Belongs to the MscS (TC 1.A.23) family.</text>
</comment>
<evidence type="ECO:0000256" key="7">
    <source>
        <dbReference type="SAM" id="Phobius"/>
    </source>
</evidence>
<evidence type="ECO:0000256" key="4">
    <source>
        <dbReference type="ARBA" id="ARBA00022692"/>
    </source>
</evidence>
<dbReference type="SUPFAM" id="SSF82861">
    <property type="entry name" value="Mechanosensitive channel protein MscS (YggB), transmembrane region"/>
    <property type="match status" value="1"/>
</dbReference>
<feature type="transmembrane region" description="Helical" evidence="7">
    <location>
        <begin position="154"/>
        <end position="174"/>
    </location>
</feature>
<feature type="transmembrane region" description="Helical" evidence="7">
    <location>
        <begin position="241"/>
        <end position="261"/>
    </location>
</feature>
<dbReference type="GO" id="GO:0005886">
    <property type="term" value="C:plasma membrane"/>
    <property type="evidence" value="ECO:0007669"/>
    <property type="project" value="UniProtKB-SubCell"/>
</dbReference>
<proteinExistence type="inferred from homology"/>
<gene>
    <name evidence="11" type="ORF">WA1_09080</name>
</gene>
<evidence type="ECO:0000313" key="11">
    <source>
        <dbReference type="EMBL" id="KYC35295.1"/>
    </source>
</evidence>
<dbReference type="InterPro" id="IPR049142">
    <property type="entry name" value="MS_channel_1st"/>
</dbReference>
<keyword evidence="6 7" id="KW-0472">Membrane</keyword>
<evidence type="ECO:0000256" key="1">
    <source>
        <dbReference type="ARBA" id="ARBA00004651"/>
    </source>
</evidence>
<evidence type="ECO:0000256" key="6">
    <source>
        <dbReference type="ARBA" id="ARBA00023136"/>
    </source>
</evidence>
<keyword evidence="4 7" id="KW-0812">Transmembrane</keyword>
<evidence type="ECO:0000259" key="8">
    <source>
        <dbReference type="Pfam" id="PF00924"/>
    </source>
</evidence>
<accession>A0A139WS75</accession>
<name>A0A139WS75_9CYAN</name>
<evidence type="ECO:0000313" key="12">
    <source>
        <dbReference type="Proteomes" id="UP000076925"/>
    </source>
</evidence>
<dbReference type="InterPro" id="IPR023408">
    <property type="entry name" value="MscS_beta-dom_sf"/>
</dbReference>
<dbReference type="PANTHER" id="PTHR30460">
    <property type="entry name" value="MODERATE CONDUCTANCE MECHANOSENSITIVE CHANNEL YBIO"/>
    <property type="match status" value="1"/>
</dbReference>
<feature type="transmembrane region" description="Helical" evidence="7">
    <location>
        <begin position="267"/>
        <end position="289"/>
    </location>
</feature>
<dbReference type="AlphaFoldDB" id="A0A139WS75"/>
<dbReference type="Gene3D" id="1.10.287.1260">
    <property type="match status" value="1"/>
</dbReference>
<reference evidence="11 12" key="1">
    <citation type="journal article" date="2013" name="Genome Biol. Evol.">
        <title>Genomes of Stigonematalean cyanobacteria (subsection V) and the evolution of oxygenic photosynthesis from prokaryotes to plastids.</title>
        <authorList>
            <person name="Dagan T."/>
            <person name="Roettger M."/>
            <person name="Stucken K."/>
            <person name="Landan G."/>
            <person name="Koch R."/>
            <person name="Major P."/>
            <person name="Gould S.B."/>
            <person name="Goremykin V.V."/>
            <person name="Rippka R."/>
            <person name="Tandeau de Marsac N."/>
            <person name="Gugger M."/>
            <person name="Lockhart P.J."/>
            <person name="Allen J.F."/>
            <person name="Brune I."/>
            <person name="Maus I."/>
            <person name="Puhler A."/>
            <person name="Martin W.F."/>
        </authorList>
    </citation>
    <scope>NUCLEOTIDE SEQUENCE [LARGE SCALE GENOMIC DNA]</scope>
    <source>
        <strain evidence="11 12">PCC 7110</strain>
    </source>
</reference>
<dbReference type="SUPFAM" id="SSF50182">
    <property type="entry name" value="Sm-like ribonucleoproteins"/>
    <property type="match status" value="1"/>
</dbReference>
<dbReference type="Proteomes" id="UP000076925">
    <property type="component" value="Unassembled WGS sequence"/>
</dbReference>
<dbReference type="InterPro" id="IPR049278">
    <property type="entry name" value="MS_channel_C"/>
</dbReference>
<dbReference type="OrthoDB" id="9809206at2"/>
<feature type="transmembrane region" description="Helical" evidence="7">
    <location>
        <begin position="310"/>
        <end position="335"/>
    </location>
</feature>
<dbReference type="InterPro" id="IPR010920">
    <property type="entry name" value="LSM_dom_sf"/>
</dbReference>
<dbReference type="SUPFAM" id="SSF82689">
    <property type="entry name" value="Mechanosensitive channel protein MscS (YggB), C-terminal domain"/>
    <property type="match status" value="1"/>
</dbReference>
<organism evidence="11 12">
    <name type="scientific">Scytonema hofmannii PCC 7110</name>
    <dbReference type="NCBI Taxonomy" id="128403"/>
    <lineage>
        <taxon>Bacteria</taxon>
        <taxon>Bacillati</taxon>
        <taxon>Cyanobacteriota</taxon>
        <taxon>Cyanophyceae</taxon>
        <taxon>Nostocales</taxon>
        <taxon>Scytonemataceae</taxon>
        <taxon>Scytonema</taxon>
    </lineage>
</organism>
<keyword evidence="3" id="KW-1003">Cell membrane</keyword>
<comment type="subcellular location">
    <subcellularLocation>
        <location evidence="1">Cell membrane</location>
        <topology evidence="1">Multi-pass membrane protein</topology>
    </subcellularLocation>
</comment>
<dbReference type="Pfam" id="PF21088">
    <property type="entry name" value="MS_channel_1st"/>
    <property type="match status" value="1"/>
</dbReference>
<evidence type="ECO:0000256" key="3">
    <source>
        <dbReference type="ARBA" id="ARBA00022475"/>
    </source>
</evidence>
<dbReference type="InterPro" id="IPR011066">
    <property type="entry name" value="MscS_channel_C_sf"/>
</dbReference>
<evidence type="ECO:0000256" key="2">
    <source>
        <dbReference type="ARBA" id="ARBA00008017"/>
    </source>
</evidence>
<feature type="transmembrane region" description="Helical" evidence="7">
    <location>
        <begin position="180"/>
        <end position="198"/>
    </location>
</feature>
<evidence type="ECO:0000259" key="10">
    <source>
        <dbReference type="Pfam" id="PF21088"/>
    </source>
</evidence>
<feature type="domain" description="Mechanosensitive ion channel MscS C-terminal" evidence="9">
    <location>
        <begin position="434"/>
        <end position="518"/>
    </location>
</feature>
<feature type="domain" description="Mechanosensitive ion channel MscS" evidence="8">
    <location>
        <begin position="358"/>
        <end position="428"/>
    </location>
</feature>
<dbReference type="InterPro" id="IPR045276">
    <property type="entry name" value="YbiO_bact"/>
</dbReference>
<dbReference type="STRING" id="128403.WA1_09080"/>
<dbReference type="InterPro" id="IPR011014">
    <property type="entry name" value="MscS_channel_TM-2"/>
</dbReference>
<dbReference type="Gene3D" id="2.30.30.60">
    <property type="match status" value="1"/>
</dbReference>